<keyword evidence="11 15" id="KW-0460">Magnesium</keyword>
<dbReference type="PRINTS" id="PR01050">
    <property type="entry name" value="PYRUVTKNASE"/>
</dbReference>
<dbReference type="NCBIfam" id="NF004978">
    <property type="entry name" value="PRK06354.1"/>
    <property type="match status" value="1"/>
</dbReference>
<dbReference type="Proteomes" id="UP000032737">
    <property type="component" value="Chromosome"/>
</dbReference>
<evidence type="ECO:0000256" key="12">
    <source>
        <dbReference type="ARBA" id="ARBA00023152"/>
    </source>
</evidence>
<evidence type="ECO:0000256" key="15">
    <source>
        <dbReference type="RuleBase" id="RU000504"/>
    </source>
</evidence>
<dbReference type="Gene3D" id="2.40.33.10">
    <property type="entry name" value="PK beta-barrel domain-like"/>
    <property type="match status" value="1"/>
</dbReference>
<dbReference type="InterPro" id="IPR040442">
    <property type="entry name" value="Pyrv_kinase-like_dom_sf"/>
</dbReference>
<comment type="pathway">
    <text evidence="3 15">Carbohydrate degradation; glycolysis; pyruvate from D-glyceraldehyde 3-phosphate: step 5/5.</text>
</comment>
<dbReference type="SUPFAM" id="SSF51621">
    <property type="entry name" value="Phosphoenolpyruvate/pyruvate domain"/>
    <property type="match status" value="1"/>
</dbReference>
<dbReference type="InterPro" id="IPR015806">
    <property type="entry name" value="Pyrv_Knase_insert_dom_sf"/>
</dbReference>
<keyword evidence="6 15" id="KW-0808">Transferase</keyword>
<dbReference type="InterPro" id="IPR015793">
    <property type="entry name" value="Pyrv_Knase_brl"/>
</dbReference>
<dbReference type="InterPro" id="IPR036918">
    <property type="entry name" value="Pyrv_Knase_C_sf"/>
</dbReference>
<dbReference type="HOGENOM" id="CLU_015439_0_2_14"/>
<comment type="cofactor">
    <cofactor evidence="2">
        <name>K(+)</name>
        <dbReference type="ChEBI" id="CHEBI:29103"/>
    </cofactor>
</comment>
<dbReference type="NCBIfam" id="TIGR01064">
    <property type="entry name" value="pyruv_kin"/>
    <property type="match status" value="1"/>
</dbReference>
<keyword evidence="8" id="KW-0547">Nucleotide-binding</keyword>
<dbReference type="KEGG" id="abra:BN85311780"/>
<comment type="cofactor">
    <cofactor evidence="1">
        <name>Mg(2+)</name>
        <dbReference type="ChEBI" id="CHEBI:18420"/>
    </cofactor>
</comment>
<evidence type="ECO:0000256" key="4">
    <source>
        <dbReference type="ARBA" id="ARBA00008663"/>
    </source>
</evidence>
<dbReference type="STRING" id="61635.BN85311780"/>
<dbReference type="PROSITE" id="PS00110">
    <property type="entry name" value="PYRUVATE_KINASE"/>
    <property type="match status" value="1"/>
</dbReference>
<dbReference type="GO" id="GO:0030955">
    <property type="term" value="F:potassium ion binding"/>
    <property type="evidence" value="ECO:0007669"/>
    <property type="project" value="UniProtKB-UniRule"/>
</dbReference>
<evidence type="ECO:0000256" key="13">
    <source>
        <dbReference type="ARBA" id="ARBA00023317"/>
    </source>
</evidence>
<evidence type="ECO:0000256" key="3">
    <source>
        <dbReference type="ARBA" id="ARBA00004997"/>
    </source>
</evidence>
<dbReference type="InterPro" id="IPR011037">
    <property type="entry name" value="Pyrv_Knase-like_insert_dom_sf"/>
</dbReference>
<evidence type="ECO:0000256" key="14">
    <source>
        <dbReference type="NCBIfam" id="TIGR01064"/>
    </source>
</evidence>
<evidence type="ECO:0000256" key="2">
    <source>
        <dbReference type="ARBA" id="ARBA00001958"/>
    </source>
</evidence>
<proteinExistence type="inferred from homology"/>
<keyword evidence="9 15" id="KW-0418">Kinase</keyword>
<reference evidence="18 19" key="1">
    <citation type="journal article" date="2013" name="J. Mol. Microbiol. Biotechnol.">
        <title>Analysis of the Complete Genomes of Acholeplasma brassicae , A. palmae and A. laidlawii and Their Comparison to the Obligate Parasites from ' Candidatus Phytoplasma'.</title>
        <authorList>
            <person name="Kube M."/>
            <person name="Siewert C."/>
            <person name="Migdoll A.M."/>
            <person name="Duduk B."/>
            <person name="Holz S."/>
            <person name="Rabus R."/>
            <person name="Seemuller E."/>
            <person name="Mitrovic J."/>
            <person name="Muller I."/>
            <person name="Buttner C."/>
            <person name="Reinhardt R."/>
        </authorList>
    </citation>
    <scope>NUCLEOTIDE SEQUENCE [LARGE SCALE GENOMIC DNA]</scope>
    <source>
        <strain evidence="19">0502</strain>
    </source>
</reference>
<feature type="domain" description="Pyruvate kinase barrel" evidence="16">
    <location>
        <begin position="3"/>
        <end position="324"/>
    </location>
</feature>
<dbReference type="EC" id="2.7.1.40" evidence="5 14"/>
<dbReference type="GO" id="GO:0000287">
    <property type="term" value="F:magnesium ion binding"/>
    <property type="evidence" value="ECO:0007669"/>
    <property type="project" value="UniProtKB-UniRule"/>
</dbReference>
<keyword evidence="7" id="KW-0479">Metal-binding</keyword>
<comment type="catalytic activity">
    <reaction evidence="15">
        <text>pyruvate + ATP = phosphoenolpyruvate + ADP + H(+)</text>
        <dbReference type="Rhea" id="RHEA:18157"/>
        <dbReference type="ChEBI" id="CHEBI:15361"/>
        <dbReference type="ChEBI" id="CHEBI:15378"/>
        <dbReference type="ChEBI" id="CHEBI:30616"/>
        <dbReference type="ChEBI" id="CHEBI:58702"/>
        <dbReference type="ChEBI" id="CHEBI:456216"/>
        <dbReference type="EC" id="2.7.1.40"/>
    </reaction>
</comment>
<protein>
    <recommendedName>
        <fullName evidence="5 14">Pyruvate kinase</fullName>
        <ecNumber evidence="5 14">2.7.1.40</ecNumber>
    </recommendedName>
</protein>
<evidence type="ECO:0000256" key="6">
    <source>
        <dbReference type="ARBA" id="ARBA00022679"/>
    </source>
</evidence>
<accession>U4KT75</accession>
<evidence type="ECO:0000256" key="5">
    <source>
        <dbReference type="ARBA" id="ARBA00012142"/>
    </source>
</evidence>
<evidence type="ECO:0000256" key="10">
    <source>
        <dbReference type="ARBA" id="ARBA00022840"/>
    </source>
</evidence>
<dbReference type="OrthoDB" id="9812123at2"/>
<evidence type="ECO:0000256" key="7">
    <source>
        <dbReference type="ARBA" id="ARBA00022723"/>
    </source>
</evidence>
<evidence type="ECO:0000313" key="18">
    <source>
        <dbReference type="EMBL" id="CCV66199.1"/>
    </source>
</evidence>
<dbReference type="InterPro" id="IPR001697">
    <property type="entry name" value="Pyr_Knase"/>
</dbReference>
<dbReference type="Gene3D" id="3.20.20.60">
    <property type="entry name" value="Phosphoenolpyruvate-binding domains"/>
    <property type="match status" value="1"/>
</dbReference>
<feature type="domain" description="Pyruvate kinase C-terminal" evidence="17">
    <location>
        <begin position="357"/>
        <end position="469"/>
    </location>
</feature>
<dbReference type="SUPFAM" id="SSF52935">
    <property type="entry name" value="PK C-terminal domain-like"/>
    <property type="match status" value="1"/>
</dbReference>
<keyword evidence="12 15" id="KW-0324">Glycolysis</keyword>
<dbReference type="GO" id="GO:0016301">
    <property type="term" value="F:kinase activity"/>
    <property type="evidence" value="ECO:0007669"/>
    <property type="project" value="UniProtKB-KW"/>
</dbReference>
<keyword evidence="19" id="KW-1185">Reference proteome</keyword>
<evidence type="ECO:0000256" key="9">
    <source>
        <dbReference type="ARBA" id="ARBA00022777"/>
    </source>
</evidence>
<dbReference type="FunFam" id="2.40.33.10:FF:000001">
    <property type="entry name" value="Pyruvate kinase"/>
    <property type="match status" value="1"/>
</dbReference>
<dbReference type="InterPro" id="IPR015813">
    <property type="entry name" value="Pyrv/PenolPyrv_kinase-like_dom"/>
</dbReference>
<dbReference type="InterPro" id="IPR015795">
    <property type="entry name" value="Pyrv_Knase_C"/>
</dbReference>
<dbReference type="Pfam" id="PF00224">
    <property type="entry name" value="PK"/>
    <property type="match status" value="1"/>
</dbReference>
<comment type="similarity">
    <text evidence="4 15">Belongs to the pyruvate kinase family.</text>
</comment>
<evidence type="ECO:0000313" key="19">
    <source>
        <dbReference type="Proteomes" id="UP000032737"/>
    </source>
</evidence>
<keyword evidence="13 18" id="KW-0670">Pyruvate</keyword>
<gene>
    <name evidence="18" type="primary">pykF</name>
    <name evidence="18" type="ORF">BN85311780</name>
</gene>
<sequence length="472" mass="52450">MDRKTKIVCTLGPAVDTDEMIEKMILTGMNVARLNFSHANHKEHQERIERIRRVSKKLGRYVGILADTKGPEIRTGEFENGAAMFKKGDIVKVHKEKIIGNKERFHIDCVELFDDISVGDFILIDDGKIRLNILETTEDVLTCEIQNNGVIKTKKGVNVPNVKLSMPFVSKKDREDIEFCVKQGVDMFALSFVRRREDILEIKEILHDLNAPKIELIAKIESQEGVDELEHILDECDGVMVARGDLGVEVSTSLVPVYQKKIIKVANEKGKPVITATHMLESMMANPRPTRAEASDVANAILDGSDAIMLSGESAAGDYPVEAVATMDLIAKAIEQNIDYNQRLQKAILTSQPTVNDAIGISVSQSAQTLPEVKAIIAFTETGGTPKRLCKFRPSVPIIAVANNEETCRKLTYYCGIFAALRKDFTDFGSYDKVAKEVAREFGLRKGDKIIITSGWAQKHGSTNTLRIIDVY</sequence>
<dbReference type="GO" id="GO:0004743">
    <property type="term" value="F:pyruvate kinase activity"/>
    <property type="evidence" value="ECO:0007669"/>
    <property type="project" value="UniProtKB-UniRule"/>
</dbReference>
<name>U4KT75_9MOLU</name>
<dbReference type="SUPFAM" id="SSF50800">
    <property type="entry name" value="PK beta-barrel domain-like"/>
    <property type="match status" value="1"/>
</dbReference>
<evidence type="ECO:0000256" key="8">
    <source>
        <dbReference type="ARBA" id="ARBA00022741"/>
    </source>
</evidence>
<dbReference type="RefSeq" id="WP_030005059.1">
    <property type="nucleotide sequence ID" value="NC_022549.1"/>
</dbReference>
<dbReference type="EMBL" id="FO681348">
    <property type="protein sequence ID" value="CCV66199.1"/>
    <property type="molecule type" value="Genomic_DNA"/>
</dbReference>
<dbReference type="GO" id="GO:0005524">
    <property type="term" value="F:ATP binding"/>
    <property type="evidence" value="ECO:0007669"/>
    <property type="project" value="UniProtKB-KW"/>
</dbReference>
<evidence type="ECO:0000259" key="16">
    <source>
        <dbReference type="Pfam" id="PF00224"/>
    </source>
</evidence>
<dbReference type="NCBIfam" id="NF004491">
    <property type="entry name" value="PRK05826.1"/>
    <property type="match status" value="1"/>
</dbReference>
<dbReference type="Gene3D" id="3.40.1380.20">
    <property type="entry name" value="Pyruvate kinase, C-terminal domain"/>
    <property type="match status" value="1"/>
</dbReference>
<dbReference type="FunFam" id="3.20.20.60:FF:000025">
    <property type="entry name" value="Pyruvate kinase"/>
    <property type="match status" value="1"/>
</dbReference>
<dbReference type="InterPro" id="IPR018209">
    <property type="entry name" value="Pyrv_Knase_AS"/>
</dbReference>
<evidence type="ECO:0000259" key="17">
    <source>
        <dbReference type="Pfam" id="PF02887"/>
    </source>
</evidence>
<dbReference type="AlphaFoldDB" id="U4KT75"/>
<dbReference type="UniPathway" id="UPA00109">
    <property type="reaction ID" value="UER00188"/>
</dbReference>
<evidence type="ECO:0000256" key="11">
    <source>
        <dbReference type="ARBA" id="ARBA00022842"/>
    </source>
</evidence>
<keyword evidence="10" id="KW-0067">ATP-binding</keyword>
<dbReference type="Pfam" id="PF02887">
    <property type="entry name" value="PK_C"/>
    <property type="match status" value="1"/>
</dbReference>
<organism evidence="18 19">
    <name type="scientific">Acholeplasma brassicae</name>
    <dbReference type="NCBI Taxonomy" id="61635"/>
    <lineage>
        <taxon>Bacteria</taxon>
        <taxon>Bacillati</taxon>
        <taxon>Mycoplasmatota</taxon>
        <taxon>Mollicutes</taxon>
        <taxon>Acholeplasmatales</taxon>
        <taxon>Acholeplasmataceae</taxon>
        <taxon>Acholeplasma</taxon>
    </lineage>
</organism>
<evidence type="ECO:0000256" key="1">
    <source>
        <dbReference type="ARBA" id="ARBA00001946"/>
    </source>
</evidence>
<dbReference type="PANTHER" id="PTHR11817">
    <property type="entry name" value="PYRUVATE KINASE"/>
    <property type="match status" value="1"/>
</dbReference>